<dbReference type="Proteomes" id="UP000800036">
    <property type="component" value="Unassembled WGS sequence"/>
</dbReference>
<keyword evidence="2" id="KW-1185">Reference proteome</keyword>
<reference evidence="1" key="1">
    <citation type="journal article" date="2020" name="Stud. Mycol.">
        <title>101 Dothideomycetes genomes: a test case for predicting lifestyles and emergence of pathogens.</title>
        <authorList>
            <person name="Haridas S."/>
            <person name="Albert R."/>
            <person name="Binder M."/>
            <person name="Bloem J."/>
            <person name="Labutti K."/>
            <person name="Salamov A."/>
            <person name="Andreopoulos B."/>
            <person name="Baker S."/>
            <person name="Barry K."/>
            <person name="Bills G."/>
            <person name="Bluhm B."/>
            <person name="Cannon C."/>
            <person name="Castanera R."/>
            <person name="Culley D."/>
            <person name="Daum C."/>
            <person name="Ezra D."/>
            <person name="Gonzalez J."/>
            <person name="Henrissat B."/>
            <person name="Kuo A."/>
            <person name="Liang C."/>
            <person name="Lipzen A."/>
            <person name="Lutzoni F."/>
            <person name="Magnuson J."/>
            <person name="Mondo S."/>
            <person name="Nolan M."/>
            <person name="Ohm R."/>
            <person name="Pangilinan J."/>
            <person name="Park H.-J."/>
            <person name="Ramirez L."/>
            <person name="Alfaro M."/>
            <person name="Sun H."/>
            <person name="Tritt A."/>
            <person name="Yoshinaga Y."/>
            <person name="Zwiers L.-H."/>
            <person name="Turgeon B."/>
            <person name="Goodwin S."/>
            <person name="Spatafora J."/>
            <person name="Crous P."/>
            <person name="Grigoriev I."/>
        </authorList>
    </citation>
    <scope>NUCLEOTIDE SEQUENCE</scope>
    <source>
        <strain evidence="1">CBS 107.79</strain>
    </source>
</reference>
<organism evidence="1 2">
    <name type="scientific">Bimuria novae-zelandiae CBS 107.79</name>
    <dbReference type="NCBI Taxonomy" id="1447943"/>
    <lineage>
        <taxon>Eukaryota</taxon>
        <taxon>Fungi</taxon>
        <taxon>Dikarya</taxon>
        <taxon>Ascomycota</taxon>
        <taxon>Pezizomycotina</taxon>
        <taxon>Dothideomycetes</taxon>
        <taxon>Pleosporomycetidae</taxon>
        <taxon>Pleosporales</taxon>
        <taxon>Massarineae</taxon>
        <taxon>Didymosphaeriaceae</taxon>
        <taxon>Bimuria</taxon>
    </lineage>
</organism>
<evidence type="ECO:0000313" key="1">
    <source>
        <dbReference type="EMBL" id="KAF1977474.1"/>
    </source>
</evidence>
<protein>
    <submittedName>
        <fullName evidence="1">Uncharacterized protein</fullName>
    </submittedName>
</protein>
<sequence length="83" mass="8996">MLDGTVLCIGMVRSSRGKNPRRAMPGPNLRVFVALIVILVRGAFRAMGVCGALSEPYICNAVYSRAGVQLLCRAMFAHETVLE</sequence>
<proteinExistence type="predicted"/>
<gene>
    <name evidence="1" type="ORF">BU23DRAFT_297536</name>
</gene>
<evidence type="ECO:0000313" key="2">
    <source>
        <dbReference type="Proteomes" id="UP000800036"/>
    </source>
</evidence>
<name>A0A6A5VJR0_9PLEO</name>
<accession>A0A6A5VJR0</accession>
<dbReference type="AlphaFoldDB" id="A0A6A5VJR0"/>
<dbReference type="EMBL" id="ML976663">
    <property type="protein sequence ID" value="KAF1977474.1"/>
    <property type="molecule type" value="Genomic_DNA"/>
</dbReference>